<gene>
    <name evidence="1" type="ORF">PZA08_13620</name>
</gene>
<name>A0ACD4VQC5_9CAUL</name>
<dbReference type="EMBL" id="CP119180">
    <property type="protein sequence ID" value="WOB78330.1"/>
    <property type="molecule type" value="Genomic_DNA"/>
</dbReference>
<sequence length="653" mass="73566">MADDAYFTTTIAAPPTPRLLFPVEPQPHETLLGFIVRCVERNRLGTPVTFMRAVGLDVKAKGDFLTRSQAELPALGQAFSMSADALKALWGAEPLDEDRKRRLGGVWLRPALVEQARRRAPPSFNAGQSDDARWMIKPIGFCSTRWEFLTDHCPNTWCAKTLTWPRADSLHLCRHCGTPLARAARRTVPRQYRPSLEWMMALFSEDEALRQEAVRRVPPSFEIDTPTEVFELLLALRCAFRISGAKPEDEEPSDEFDDPGDDDELRHWVAAVRFLLEYPRSHWDILQRRFSDDCTKFHTAMRRIGHNSNVPIVRSEFDRLNRGVHNRPTADRSRGRGMTSKISARRAANELGVTPGTLKQLVEAQLLSRIGSLRARYEVSLFAEADIQSLQSACAAATSYRRFQTMTDLPAIAVEQLVALGLLEHRVDPAVQVLKGDRLLSARSVKAFLTRFDNVPQRYNAPGWIRLQDAFMGVGGREKPWGPVLASWLSGSLPGGLVNVGDFGAPTLAIYAGVARTIVMGGPSSTPWFSFEFSDYNGLSRDRLSPGETAAHLNCSAVEMSYLRDNGHLLPIKGEERTLYQRRDVEEFGRVWMSSREAAMRMGASAKYMWREIESYDLKSQLGRGFYRRDELEPIVDEEVRLRRLKAISASLS</sequence>
<proteinExistence type="predicted"/>
<evidence type="ECO:0000313" key="2">
    <source>
        <dbReference type="Proteomes" id="UP001302493"/>
    </source>
</evidence>
<reference evidence="1" key="1">
    <citation type="submission" date="2023-03" db="EMBL/GenBank/DDBJ databases">
        <title>Genome sequence of Brevundimonas nasdae SJTX8.</title>
        <authorList>
            <person name="Liang R."/>
        </authorList>
    </citation>
    <scope>NUCLEOTIDE SEQUENCE</scope>
    <source>
        <strain evidence="1">X8</strain>
    </source>
</reference>
<keyword evidence="2" id="KW-1185">Reference proteome</keyword>
<dbReference type="Proteomes" id="UP001302493">
    <property type="component" value="Chromosome"/>
</dbReference>
<evidence type="ECO:0000313" key="1">
    <source>
        <dbReference type="EMBL" id="WOB78330.1"/>
    </source>
</evidence>
<organism evidence="1 2">
    <name type="scientific">Brevundimonas nasdae</name>
    <dbReference type="NCBI Taxonomy" id="172043"/>
    <lineage>
        <taxon>Bacteria</taxon>
        <taxon>Pseudomonadati</taxon>
        <taxon>Pseudomonadota</taxon>
        <taxon>Alphaproteobacteria</taxon>
        <taxon>Caulobacterales</taxon>
        <taxon>Caulobacteraceae</taxon>
        <taxon>Brevundimonas</taxon>
    </lineage>
</organism>
<accession>A0ACD4VQC5</accession>
<protein>
    <submittedName>
        <fullName evidence="1">Uncharacterized protein</fullName>
    </submittedName>
</protein>